<evidence type="ECO:0000313" key="2">
    <source>
        <dbReference type="Proteomes" id="UP001222118"/>
    </source>
</evidence>
<keyword evidence="2" id="KW-1185">Reference proteome</keyword>
<sequence length="176" mass="17972">MKLTWFGGTTTRIHIGGQILVLDANGAPGGIDQTELVSGADQTLEFGGELPVASAADWVRRLAPKVLDDDGVVAPVQIWRLSAGVLLVDATGEAPLVLARGEAPGFGRWGRDAVVVIFGDGAELITFGRAVLSENGPRLLALAGAEVAVDMAVPALSAHLDGAGLLALEAGMGVEV</sequence>
<proteinExistence type="predicted"/>
<organism evidence="1 2">
    <name type="scientific">Devosia rhodophyticola</name>
    <dbReference type="NCBI Taxonomy" id="3026423"/>
    <lineage>
        <taxon>Bacteria</taxon>
        <taxon>Pseudomonadati</taxon>
        <taxon>Pseudomonadota</taxon>
        <taxon>Alphaproteobacteria</taxon>
        <taxon>Hyphomicrobiales</taxon>
        <taxon>Devosiaceae</taxon>
        <taxon>Devosia</taxon>
    </lineage>
</organism>
<protein>
    <submittedName>
        <fullName evidence="1">Uncharacterized protein</fullName>
    </submittedName>
</protein>
<accession>A0ABY7YWK6</accession>
<evidence type="ECO:0000313" key="1">
    <source>
        <dbReference type="EMBL" id="WDR05714.1"/>
    </source>
</evidence>
<dbReference type="RefSeq" id="WP_282211232.1">
    <property type="nucleotide sequence ID" value="NZ_CP118247.1"/>
</dbReference>
<gene>
    <name evidence="1" type="ORF">PSQ90_15905</name>
</gene>
<dbReference type="Proteomes" id="UP001222118">
    <property type="component" value="Chromosome"/>
</dbReference>
<reference evidence="1 2" key="1">
    <citation type="submission" date="2023-02" db="EMBL/GenBank/DDBJ databases">
        <title>Devosia chondri sp. nov., isolated from the phycosphere of marine algae.</title>
        <authorList>
            <person name="Kim J.M."/>
            <person name="Lee J.K."/>
            <person name="Choi B.J."/>
            <person name="Bayburt H."/>
            <person name="Jeon C.O."/>
        </authorList>
    </citation>
    <scope>NUCLEOTIDE SEQUENCE [LARGE SCALE GENOMIC DNA]</scope>
    <source>
        <strain evidence="1 2">G2-5</strain>
    </source>
</reference>
<name>A0ABY7YWK6_9HYPH</name>
<dbReference type="EMBL" id="CP118247">
    <property type="protein sequence ID" value="WDR05714.1"/>
    <property type="molecule type" value="Genomic_DNA"/>
</dbReference>